<sequence length="409" mass="48325">MTFFRQALKFLTNRYNIILTILLVAIFVTIRFFIQPILVDTNATWIFSSSMQTLAALIALLPISYGYYINNLDNEKSDDYDSYIVERLKRDVYYEMMTVIIYSLVVIIVNLLSLFNETNSYFSLIIALLTVEGIGLIALYIYRLFDPNKVREILKEFDTTSTMDPNQQTVSLDTFITEYLELESTVKDFISNENDNEMVDTLPLYDIVDNLSKDFPELQEHYDTFKEIIFHRNNVIHNYTETIVDYNKYAKILELKDVYEKLNNQFVQKKIFSNVISIRKNVEKCLHEYLMDAENADVEIGTVPDDYREDIVSLLHSYFISDYYFSNSLEDAHDVDFEVIQNNYSERKLLGLDIKSLQPKNLKSIATAYFKRLNQRYMYLFLINFDSKKHQFIIMYKTKDHELRSLVVK</sequence>
<feature type="transmembrane region" description="Helical" evidence="1">
    <location>
        <begin position="121"/>
        <end position="142"/>
    </location>
</feature>
<gene>
    <name evidence="2" type="ORF">G4Z02_06940</name>
</gene>
<organism evidence="2 3">
    <name type="scientific">Candidatus Xianfuyuplasma coldseepsis</name>
    <dbReference type="NCBI Taxonomy" id="2782163"/>
    <lineage>
        <taxon>Bacteria</taxon>
        <taxon>Bacillati</taxon>
        <taxon>Mycoplasmatota</taxon>
        <taxon>Mollicutes</taxon>
        <taxon>Candidatus Izemoplasmatales</taxon>
        <taxon>Candidatus Izemoplasmataceae</taxon>
        <taxon>Candidatus Xianfuyuplasma</taxon>
    </lineage>
</organism>
<reference evidence="2 3" key="1">
    <citation type="submission" date="2020-02" db="EMBL/GenBank/DDBJ databases">
        <authorList>
            <person name="Zheng R.K."/>
            <person name="Sun C.M."/>
        </authorList>
    </citation>
    <scope>NUCLEOTIDE SEQUENCE [LARGE SCALE GENOMIC DNA]</scope>
    <source>
        <strain evidence="3">zrk13</strain>
    </source>
</reference>
<name>A0A7L7KTC4_9MOLU</name>
<proteinExistence type="predicted"/>
<accession>A0A7L7KTC4</accession>
<keyword evidence="3" id="KW-1185">Reference proteome</keyword>
<dbReference type="AlphaFoldDB" id="A0A7L7KTC4"/>
<feature type="transmembrane region" description="Helical" evidence="1">
    <location>
        <begin position="46"/>
        <end position="68"/>
    </location>
</feature>
<dbReference type="EMBL" id="CP048914">
    <property type="protein sequence ID" value="QMS85486.1"/>
    <property type="molecule type" value="Genomic_DNA"/>
</dbReference>
<keyword evidence="1" id="KW-0812">Transmembrane</keyword>
<evidence type="ECO:0000313" key="2">
    <source>
        <dbReference type="EMBL" id="QMS85486.1"/>
    </source>
</evidence>
<feature type="transmembrane region" description="Helical" evidence="1">
    <location>
        <begin position="92"/>
        <end position="115"/>
    </location>
</feature>
<dbReference type="KEGG" id="xcl:G4Z02_06940"/>
<keyword evidence="1" id="KW-1133">Transmembrane helix</keyword>
<dbReference type="Proteomes" id="UP000514720">
    <property type="component" value="Chromosome"/>
</dbReference>
<evidence type="ECO:0000256" key="1">
    <source>
        <dbReference type="SAM" id="Phobius"/>
    </source>
</evidence>
<dbReference type="RefSeq" id="WP_258877282.1">
    <property type="nucleotide sequence ID" value="NZ_CP048914.1"/>
</dbReference>
<evidence type="ECO:0000313" key="3">
    <source>
        <dbReference type="Proteomes" id="UP000514720"/>
    </source>
</evidence>
<keyword evidence="1" id="KW-0472">Membrane</keyword>
<feature type="transmembrane region" description="Helical" evidence="1">
    <location>
        <begin position="15"/>
        <end position="34"/>
    </location>
</feature>
<protein>
    <submittedName>
        <fullName evidence="2">Uncharacterized protein</fullName>
    </submittedName>
</protein>